<dbReference type="PANTHER" id="PTHR16557">
    <property type="entry name" value="ALKYLATED DNA REPAIR PROTEIN ALKB-RELATED"/>
    <property type="match status" value="1"/>
</dbReference>
<evidence type="ECO:0000256" key="5">
    <source>
        <dbReference type="ARBA" id="ARBA00023004"/>
    </source>
</evidence>
<comment type="cofactor">
    <cofactor evidence="6">
        <name>Fe(2+)</name>
        <dbReference type="ChEBI" id="CHEBI:29033"/>
    </cofactor>
    <text evidence="6">Binds 1 Fe(2+) ion per subunit.</text>
</comment>
<evidence type="ECO:0000256" key="1">
    <source>
        <dbReference type="ARBA" id="ARBA00007879"/>
    </source>
</evidence>
<reference evidence="8" key="1">
    <citation type="submission" date="2020-03" db="EMBL/GenBank/DDBJ databases">
        <title>A high-quality chromosome-level genome assembly of a woody plant with both climbing and erect habits, Rhamnella rubrinervis.</title>
        <authorList>
            <person name="Lu Z."/>
            <person name="Yang Y."/>
            <person name="Zhu X."/>
            <person name="Sun Y."/>
        </authorList>
    </citation>
    <scope>NUCLEOTIDE SEQUENCE</scope>
    <source>
        <strain evidence="8">BYM</strain>
        <tissue evidence="8">Leaf</tissue>
    </source>
</reference>
<dbReference type="Pfam" id="PF13532">
    <property type="entry name" value="2OG-FeII_Oxy_2"/>
    <property type="match status" value="1"/>
</dbReference>
<dbReference type="InterPro" id="IPR004574">
    <property type="entry name" value="Alkb"/>
</dbReference>
<dbReference type="GO" id="GO:0035513">
    <property type="term" value="P:oxidative RNA demethylation"/>
    <property type="evidence" value="ECO:0007669"/>
    <property type="project" value="TreeGrafter"/>
</dbReference>
<evidence type="ECO:0000256" key="3">
    <source>
        <dbReference type="ARBA" id="ARBA00022964"/>
    </source>
</evidence>
<proteinExistence type="inferred from homology"/>
<feature type="binding site" evidence="6">
    <location>
        <position position="339"/>
    </location>
    <ligand>
        <name>Fe cation</name>
        <dbReference type="ChEBI" id="CHEBI:24875"/>
        <note>catalytic</note>
    </ligand>
</feature>
<evidence type="ECO:0000313" key="8">
    <source>
        <dbReference type="EMBL" id="KAF3450507.1"/>
    </source>
</evidence>
<dbReference type="EMBL" id="VOIH02000003">
    <property type="protein sequence ID" value="KAF3450507.1"/>
    <property type="molecule type" value="Genomic_DNA"/>
</dbReference>
<dbReference type="AlphaFoldDB" id="A0A8K0HDC0"/>
<evidence type="ECO:0000256" key="6">
    <source>
        <dbReference type="PIRSR" id="PIRSR604574-2"/>
    </source>
</evidence>
<dbReference type="InterPro" id="IPR027450">
    <property type="entry name" value="AlkB-like"/>
</dbReference>
<protein>
    <recommendedName>
        <fullName evidence="7">Fe2OG dioxygenase domain-containing protein</fullName>
    </recommendedName>
</protein>
<sequence length="371" mass="41471">MVDSIPISYKKQPLTHTAMGTVDNPKRCISKFTSDPNSCSSWSSKNDSSSLSGFTNQWDVLSFPTHYGKKRKPAYVKKPNFGQSYSTSAGANYSSDLFDNLSKVKGFDICLSKRKKFVAVPSLDPDLYQKTFLDPELTHKAFLHKLNASKIVLRPGMVLLKNHLTHKEQVEIVRTCQTLGVGPGGFYQPAYKDGAKLDLQMMCLGLNWDPKRLTYEFIRSVDGCEVPTIPRALRFQVRDAMICGRISFEKEGEGILPFIIPNVCVVNFYSAATGRLDLHQDCSESRTSLNERLSVVSFSVGDSAEFLYGDERDVYKADRVILESGDVLIFGGVSRHIYHGVSSIIPNTAPKKLLEETRLCPGRLNLTFREA</sequence>
<dbReference type="InterPro" id="IPR005123">
    <property type="entry name" value="Oxoglu/Fe-dep_dioxygenase_dom"/>
</dbReference>
<accession>A0A8K0HDC0</accession>
<dbReference type="GO" id="GO:0008198">
    <property type="term" value="F:ferrous iron binding"/>
    <property type="evidence" value="ECO:0007669"/>
    <property type="project" value="TreeGrafter"/>
</dbReference>
<feature type="domain" description="Fe2OG dioxygenase" evidence="7">
    <location>
        <begin position="260"/>
        <end position="371"/>
    </location>
</feature>
<evidence type="ECO:0000256" key="4">
    <source>
        <dbReference type="ARBA" id="ARBA00023002"/>
    </source>
</evidence>
<dbReference type="PROSITE" id="PS51471">
    <property type="entry name" value="FE2OG_OXY"/>
    <property type="match status" value="1"/>
</dbReference>
<evidence type="ECO:0000313" key="9">
    <source>
        <dbReference type="Proteomes" id="UP000796880"/>
    </source>
</evidence>
<evidence type="ECO:0000259" key="7">
    <source>
        <dbReference type="PROSITE" id="PS51471"/>
    </source>
</evidence>
<dbReference type="SUPFAM" id="SSF51197">
    <property type="entry name" value="Clavaminate synthase-like"/>
    <property type="match status" value="1"/>
</dbReference>
<dbReference type="GO" id="GO:0035515">
    <property type="term" value="F:oxidative RNA demethylase activity"/>
    <property type="evidence" value="ECO:0007669"/>
    <property type="project" value="TreeGrafter"/>
</dbReference>
<comment type="caution">
    <text evidence="8">The sequence shown here is derived from an EMBL/GenBank/DDBJ whole genome shotgun (WGS) entry which is preliminary data.</text>
</comment>
<name>A0A8K0HDC0_9ROSA</name>
<dbReference type="PANTHER" id="PTHR16557:SF10">
    <property type="entry name" value="2-OXOGLUTARATE-DEPENDENT DIOXYGENASE FAMILY PROTEIN"/>
    <property type="match status" value="1"/>
</dbReference>
<dbReference type="GO" id="GO:0035516">
    <property type="term" value="F:broad specificity oxidative DNA demethylase activity"/>
    <property type="evidence" value="ECO:0007669"/>
    <property type="project" value="TreeGrafter"/>
</dbReference>
<keyword evidence="2 6" id="KW-0479">Metal-binding</keyword>
<gene>
    <name evidence="8" type="ORF">FNV43_RR06591</name>
</gene>
<dbReference type="GO" id="GO:0005737">
    <property type="term" value="C:cytoplasm"/>
    <property type="evidence" value="ECO:0007669"/>
    <property type="project" value="TreeGrafter"/>
</dbReference>
<organism evidence="8 9">
    <name type="scientific">Rhamnella rubrinervis</name>
    <dbReference type="NCBI Taxonomy" id="2594499"/>
    <lineage>
        <taxon>Eukaryota</taxon>
        <taxon>Viridiplantae</taxon>
        <taxon>Streptophyta</taxon>
        <taxon>Embryophyta</taxon>
        <taxon>Tracheophyta</taxon>
        <taxon>Spermatophyta</taxon>
        <taxon>Magnoliopsida</taxon>
        <taxon>eudicotyledons</taxon>
        <taxon>Gunneridae</taxon>
        <taxon>Pentapetalae</taxon>
        <taxon>rosids</taxon>
        <taxon>fabids</taxon>
        <taxon>Rosales</taxon>
        <taxon>Rhamnaceae</taxon>
        <taxon>rhamnoid group</taxon>
        <taxon>Rhamneae</taxon>
        <taxon>Rhamnella</taxon>
    </lineage>
</organism>
<keyword evidence="9" id="KW-1185">Reference proteome</keyword>
<keyword evidence="5 6" id="KW-0408">Iron</keyword>
<feature type="binding site" evidence="6">
    <location>
        <position position="281"/>
    </location>
    <ligand>
        <name>Fe cation</name>
        <dbReference type="ChEBI" id="CHEBI:24875"/>
        <note>catalytic</note>
    </ligand>
</feature>
<dbReference type="Gene3D" id="2.60.120.590">
    <property type="entry name" value="Alpha-ketoglutarate-dependent dioxygenase AlkB-like"/>
    <property type="match status" value="1"/>
</dbReference>
<dbReference type="OrthoDB" id="6614653at2759"/>
<comment type="similarity">
    <text evidence="1">Belongs to the alkB family.</text>
</comment>
<evidence type="ECO:0000256" key="2">
    <source>
        <dbReference type="ARBA" id="ARBA00022723"/>
    </source>
</evidence>
<feature type="binding site" evidence="6">
    <location>
        <position position="279"/>
    </location>
    <ligand>
        <name>Fe cation</name>
        <dbReference type="ChEBI" id="CHEBI:24875"/>
        <note>catalytic</note>
    </ligand>
</feature>
<dbReference type="InterPro" id="IPR037151">
    <property type="entry name" value="AlkB-like_sf"/>
</dbReference>
<keyword evidence="4" id="KW-0560">Oxidoreductase</keyword>
<keyword evidence="3" id="KW-0223">Dioxygenase</keyword>
<dbReference type="Proteomes" id="UP000796880">
    <property type="component" value="Unassembled WGS sequence"/>
</dbReference>